<evidence type="ECO:0000313" key="2">
    <source>
        <dbReference type="Proteomes" id="UP000887563"/>
    </source>
</evidence>
<reference evidence="3" key="1">
    <citation type="submission" date="2022-11" db="UniProtKB">
        <authorList>
            <consortium name="WormBaseParasite"/>
        </authorList>
    </citation>
    <scope>IDENTIFICATION</scope>
</reference>
<keyword evidence="1" id="KW-0812">Transmembrane</keyword>
<organism evidence="2 3">
    <name type="scientific">Meloidogyne incognita</name>
    <name type="common">Southern root-knot nematode worm</name>
    <name type="synonym">Oxyuris incognita</name>
    <dbReference type="NCBI Taxonomy" id="6306"/>
    <lineage>
        <taxon>Eukaryota</taxon>
        <taxon>Metazoa</taxon>
        <taxon>Ecdysozoa</taxon>
        <taxon>Nematoda</taxon>
        <taxon>Chromadorea</taxon>
        <taxon>Rhabditida</taxon>
        <taxon>Tylenchina</taxon>
        <taxon>Tylenchomorpha</taxon>
        <taxon>Tylenchoidea</taxon>
        <taxon>Meloidogynidae</taxon>
        <taxon>Meloidogyninae</taxon>
        <taxon>Meloidogyne</taxon>
        <taxon>Meloidogyne incognita group</taxon>
    </lineage>
</organism>
<dbReference type="WBParaSite" id="Minc3s00234g08207">
    <property type="protein sequence ID" value="Minc3s00234g08207"/>
    <property type="gene ID" value="Minc3s00234g08207"/>
</dbReference>
<feature type="transmembrane region" description="Helical" evidence="1">
    <location>
        <begin position="34"/>
        <end position="51"/>
    </location>
</feature>
<keyword evidence="2" id="KW-1185">Reference proteome</keyword>
<keyword evidence="1" id="KW-0472">Membrane</keyword>
<name>A0A914L291_MELIC</name>
<keyword evidence="1" id="KW-1133">Transmembrane helix</keyword>
<evidence type="ECO:0000256" key="1">
    <source>
        <dbReference type="SAM" id="Phobius"/>
    </source>
</evidence>
<evidence type="ECO:0000313" key="3">
    <source>
        <dbReference type="WBParaSite" id="Minc3s00234g08207"/>
    </source>
</evidence>
<dbReference type="AlphaFoldDB" id="A0A914L291"/>
<accession>A0A914L291</accession>
<sequence length="79" mass="9134">MLLVHSVLIYSKEMQDDRTLDYEKKYLLLSWNELNILIMPILSSTIALTIIRSSNVYCNKTKLILNKIGSRVLYTGTIL</sequence>
<dbReference type="Proteomes" id="UP000887563">
    <property type="component" value="Unplaced"/>
</dbReference>
<proteinExistence type="predicted"/>
<protein>
    <submittedName>
        <fullName evidence="3">Uncharacterized protein</fullName>
    </submittedName>
</protein>